<dbReference type="EMBL" id="JAMXQS010000003">
    <property type="protein sequence ID" value="MCO6049362.1"/>
    <property type="molecule type" value="Genomic_DNA"/>
</dbReference>
<keyword evidence="2" id="KW-1185">Reference proteome</keyword>
<dbReference type="RefSeq" id="WP_252817125.1">
    <property type="nucleotide sequence ID" value="NZ_JAMXQS010000003.1"/>
</dbReference>
<dbReference type="Pfam" id="PF03860">
    <property type="entry name" value="Csp"/>
    <property type="match status" value="1"/>
</dbReference>
<gene>
    <name evidence="1" type="ORF">NGM99_06115</name>
</gene>
<dbReference type="Proteomes" id="UP001205906">
    <property type="component" value="Unassembled WGS sequence"/>
</dbReference>
<proteinExistence type="predicted"/>
<dbReference type="InterPro" id="IPR005560">
    <property type="entry name" value="Csp_YhjQ"/>
</dbReference>
<dbReference type="Gene3D" id="1.20.1270.360">
    <property type="match status" value="1"/>
</dbReference>
<dbReference type="PANTHER" id="PTHR37310:SF1">
    <property type="entry name" value="CYTOPLASMIC PROTEIN"/>
    <property type="match status" value="1"/>
</dbReference>
<comment type="caution">
    <text evidence="1">The sequence shown here is derived from an EMBL/GenBank/DDBJ whole genome shotgun (WGS) entry which is preliminary data.</text>
</comment>
<protein>
    <submittedName>
        <fullName evidence="1">Four-helix bundle copper-binding protein</fullName>
    </submittedName>
</protein>
<organism evidence="1 2">
    <name type="scientific">Mesorhizobium liriopis</name>
    <dbReference type="NCBI Taxonomy" id="2953882"/>
    <lineage>
        <taxon>Bacteria</taxon>
        <taxon>Pseudomonadati</taxon>
        <taxon>Pseudomonadota</taxon>
        <taxon>Alphaproteobacteria</taxon>
        <taxon>Hyphomicrobiales</taxon>
        <taxon>Phyllobacteriaceae</taxon>
        <taxon>Mesorhizobium</taxon>
    </lineage>
</organism>
<evidence type="ECO:0000313" key="1">
    <source>
        <dbReference type="EMBL" id="MCO6049362.1"/>
    </source>
</evidence>
<dbReference type="InterPro" id="IPR044543">
    <property type="entry name" value="YHJQ-like"/>
</dbReference>
<reference evidence="1 2" key="1">
    <citation type="submission" date="2022-06" db="EMBL/GenBank/DDBJ databases">
        <title>Mesorhizobium sp. strain RP14 Genome sequencing and assembly.</title>
        <authorList>
            <person name="Kim I."/>
        </authorList>
    </citation>
    <scope>NUCLEOTIDE SEQUENCE [LARGE SCALE GENOMIC DNA]</scope>
    <source>
        <strain evidence="2">RP14(2022)</strain>
    </source>
</reference>
<name>A0ABT1C3F2_9HYPH</name>
<sequence length="129" mass="14182">MSLEKMIQLHPDVGSDFNALLATAARHSMLCSLFCTSCADACSGEAMDMRQCIRTCSDCADICVATARVAVRRTGQNIAMLRTQLETCIRACELCAEECEKHDHDHCKLCATMCRECADDCRKALPTVN</sequence>
<dbReference type="PANTHER" id="PTHR37310">
    <property type="entry name" value="CYTOPLASMIC PROTEIN-RELATED"/>
    <property type="match status" value="1"/>
</dbReference>
<dbReference type="CDD" id="cd08026">
    <property type="entry name" value="DUF326"/>
    <property type="match status" value="1"/>
</dbReference>
<evidence type="ECO:0000313" key="2">
    <source>
        <dbReference type="Proteomes" id="UP001205906"/>
    </source>
</evidence>
<accession>A0ABT1C3F2</accession>